<organism evidence="1 2">
    <name type="scientific">Dekkera bruxellensis</name>
    <name type="common">Brettanomyces custersii</name>
    <dbReference type="NCBI Taxonomy" id="5007"/>
    <lineage>
        <taxon>Eukaryota</taxon>
        <taxon>Fungi</taxon>
        <taxon>Dikarya</taxon>
        <taxon>Ascomycota</taxon>
        <taxon>Saccharomycotina</taxon>
        <taxon>Pichiomycetes</taxon>
        <taxon>Pichiales</taxon>
        <taxon>Pichiaceae</taxon>
        <taxon>Brettanomyces</taxon>
    </lineage>
</organism>
<gene>
    <name evidence="1" type="ORF">DEBR0S5_03488G</name>
</gene>
<accession>A0A7D9H4E5</accession>
<proteinExistence type="predicted"/>
<sequence length="523" mass="60541">MTSNNALDKFADSILLAREHTDISPEEIITHKKTGMKSRLKLSDNSHRERVWSQEMLFHYLNMILDRFSDVQGSSIGLFRNSKSYGPKGNVTRVVFHPFKWNGDWHLAIGFSDLQKMLFLNCSGEEFPYERGVGSFSLKAVLAVEDFVHFFGHKISKYALKYPKIYSHVFEPVSSINAVNLLSAVFAFCIDEISVTNTFCDLEDKPRKYDVSVFYPVLKGFDRYAYTRSILGNNFVDGMIEKSQKNESELLDKELGLTQGKAQSILAPSTQKEVLGKYVDDDISTLFSRHAAEQFLNYLVEVDDFYKVPDFLDELVEMFENLSHDSRTNPSLEQSEKHYWEWNLLTRENLYAEYTKKTKMEFNEKSLKATLKAADHRNQVFPLVFENGIVFLVNISTEKNKFDTHVKVVVISNRASTNERAVLKNYALKRLVEMYVWQYKRLVKNIDISLLILKDHSPYNVLICTLYCLHHFVFNGDFSLDIKPDVATLDNYGIRLQQLMHDIVGNNVSKRNADYKGMIKYLH</sequence>
<dbReference type="Proteomes" id="UP000478008">
    <property type="component" value="Unassembled WGS sequence"/>
</dbReference>
<keyword evidence="2" id="KW-1185">Reference proteome</keyword>
<dbReference type="EMBL" id="CABFWN010000005">
    <property type="protein sequence ID" value="VUG19469.1"/>
    <property type="molecule type" value="Genomic_DNA"/>
</dbReference>
<dbReference type="AlphaFoldDB" id="A0A7D9H4E5"/>
<reference evidence="1 2" key="1">
    <citation type="submission" date="2019-07" db="EMBL/GenBank/DDBJ databases">
        <authorList>
            <person name="Friedrich A."/>
            <person name="Schacherer J."/>
        </authorList>
    </citation>
    <scope>NUCLEOTIDE SEQUENCE [LARGE SCALE GENOMIC DNA]</scope>
</reference>
<evidence type="ECO:0000313" key="2">
    <source>
        <dbReference type="Proteomes" id="UP000478008"/>
    </source>
</evidence>
<protein>
    <submittedName>
        <fullName evidence="1">DEBR0S5_03488g1_1</fullName>
    </submittedName>
</protein>
<evidence type="ECO:0000313" key="1">
    <source>
        <dbReference type="EMBL" id="VUG19469.1"/>
    </source>
</evidence>
<name>A0A7D9H4E5_DEKBR</name>